<name>A0A288Q3X4_STELY</name>
<proteinExistence type="predicted"/>
<dbReference type="RefSeq" id="YP_009433987.1">
    <property type="nucleotide sequence ID" value="NC_036039.1"/>
</dbReference>
<dbReference type="EMBL" id="KX453765">
    <property type="protein sequence ID" value="AOS52869.1"/>
    <property type="molecule type" value="Genomic_DNA"/>
</dbReference>
<keyword evidence="1" id="KW-0496">Mitochondrion</keyword>
<dbReference type="GeneID" id="34724881"/>
<gene>
    <name evidence="1" type="primary">orf100</name>
</gene>
<dbReference type="AlphaFoldDB" id="A0A288Q3X4"/>
<protein>
    <submittedName>
        <fullName evidence="1">Uncharacterized protein</fullName>
    </submittedName>
</protein>
<geneLocation type="mitochondrion" evidence="1"/>
<accession>A0A288Q3X4</accession>
<reference evidence="1" key="1">
    <citation type="journal article" date="2017" name="PLoS ONE">
        <title>The mitochondrial genome of the plant-pathogenic fungus Stemphylium lycopersici uncovers a dynamic structure due to repetitive and mobile elements.</title>
        <authorList>
            <person name="Franco M.E.E."/>
            <person name="Lopez S.M.Y."/>
            <person name="Medina R."/>
            <person name="Lucentini C.G."/>
            <person name="Troncozo M.I."/>
            <person name="Pastorino G.N."/>
            <person name="Saparrat M.C.N."/>
            <person name="Balatti P.A."/>
        </authorList>
    </citation>
    <scope>NUCLEOTIDE SEQUENCE</scope>
    <source>
        <strain evidence="1">CIDEFI-216</strain>
    </source>
</reference>
<evidence type="ECO:0000313" key="1">
    <source>
        <dbReference type="EMBL" id="AOS52869.1"/>
    </source>
</evidence>
<sequence>MWLTSIGYPGIQTRHPFGKKISLYDLIGETLSITHSNWRSRRTDVLTSWLKIRSQPPNGGKLCDPSPTIHFLLGGRLIREVDISPSSWWPANTEGGHITW</sequence>
<organism evidence="1">
    <name type="scientific">Stemphylium lycopersici</name>
    <name type="common">Tomato gray leaf spot disease fungus</name>
    <name type="synonym">Thyrospora lycopersici</name>
    <dbReference type="NCBI Taxonomy" id="183478"/>
    <lineage>
        <taxon>Eukaryota</taxon>
        <taxon>Fungi</taxon>
        <taxon>Dikarya</taxon>
        <taxon>Ascomycota</taxon>
        <taxon>Pezizomycotina</taxon>
        <taxon>Dothideomycetes</taxon>
        <taxon>Pleosporomycetidae</taxon>
        <taxon>Pleosporales</taxon>
        <taxon>Pleosporineae</taxon>
        <taxon>Pleosporaceae</taxon>
        <taxon>Stemphylium</taxon>
    </lineage>
</organism>